<proteinExistence type="predicted"/>
<dbReference type="PROSITE" id="PS00330">
    <property type="entry name" value="HEMOLYSIN_CALCIUM"/>
    <property type="match status" value="3"/>
</dbReference>
<evidence type="ECO:0000313" key="5">
    <source>
        <dbReference type="EMBL" id="QIK39687.1"/>
    </source>
</evidence>
<feature type="compositionally biased region" description="Low complexity" evidence="3">
    <location>
        <begin position="458"/>
        <end position="467"/>
    </location>
</feature>
<organism evidence="5 6">
    <name type="scientific">Pontivivens nitratireducens</name>
    <dbReference type="NCBI Taxonomy" id="2758038"/>
    <lineage>
        <taxon>Bacteria</taxon>
        <taxon>Pseudomonadati</taxon>
        <taxon>Pseudomonadota</taxon>
        <taxon>Alphaproteobacteria</taxon>
        <taxon>Rhodobacterales</taxon>
        <taxon>Paracoccaceae</taxon>
        <taxon>Pontivivens</taxon>
    </lineage>
</organism>
<dbReference type="Proteomes" id="UP000500791">
    <property type="component" value="Chromosome"/>
</dbReference>
<dbReference type="Pfam" id="PF13403">
    <property type="entry name" value="Hint_2"/>
    <property type="match status" value="1"/>
</dbReference>
<accession>A0A6G7VIR9</accession>
<dbReference type="PANTHER" id="PTHR38340">
    <property type="entry name" value="S-LAYER PROTEIN"/>
    <property type="match status" value="1"/>
</dbReference>
<sequence>MASNYRYGGAYILNVDNNQILDVGVTVSITDNATDNTYTAYTNDTTQSFSLTGSSVDGNYTAEEQAGTVTFTSGGTTLMGTYGVFTDDGTTYAFFIPESGTGTFTAGSTWSASDVTSDGFGYSDVTAQGNDTVTLDDAGPRVVQGGAGNDNITGSQQADTLYGGSGSDTISGRDGNDVIYGDSDSIPRLAFKWSELPDPSGDNSAIDDNDVLATADETGFATQNVGGINVSLDYDEEANGQDVTFQDLDQYTTGIDTGGTGAVNGNSSAQVLGSRSGSDPNTSVVTVNFSSTTSEYQDTVSNVQFRINDIDQNGTNGFRDRVIVRAYDADGNRIAVTLESGGDATAGPTLSDRAGDGYTGVDTALGNTGTDAIDAGGSIKVTVNGPVARIEIDYENAGTSNQAIYITDIYFSPIAAPGTGAGDSIDGGAGNDTIYGLDGNDTISGGDGTDSIEGGAGNDTLDGGAGTDTLTGGDGFDTFVADGTDDLISDFNTATGQNIDDGNQANNDFVDLSAYYNSGTLAAYNSANGTDFTQAIIALRDDAADGVLDSAGGLRLPGVSSEDLTFDNTNVICFTPGTSIVTATGGRAVETLQIGDLVATRDHGLRPLVWVGRRELTKAEVEQKPQLAPVLIRRGALGPDSPNRDMIVSPQHRILLKGVRLALMTGETEALAPAIGLVNGDTIVSCAPEAVTYLHLMCRNHEVIRADGVWTETLFPGDQALSGLTAEARAEVCELFPDLTGFVPARTLIASSETRWLSAV</sequence>
<dbReference type="EMBL" id="CP049811">
    <property type="protein sequence ID" value="QIK39687.1"/>
    <property type="molecule type" value="Genomic_DNA"/>
</dbReference>
<dbReference type="SUPFAM" id="SSF51294">
    <property type="entry name" value="Hedgehog/intein (Hint) domain"/>
    <property type="match status" value="1"/>
</dbReference>
<dbReference type="Pfam" id="PF00353">
    <property type="entry name" value="HemolysinCabind"/>
    <property type="match status" value="2"/>
</dbReference>
<dbReference type="GO" id="GO:0005576">
    <property type="term" value="C:extracellular region"/>
    <property type="evidence" value="ECO:0007669"/>
    <property type="project" value="UniProtKB-SubCell"/>
</dbReference>
<dbReference type="Gene3D" id="2.170.16.10">
    <property type="entry name" value="Hedgehog/Intein (Hint) domain"/>
    <property type="match status" value="1"/>
</dbReference>
<evidence type="ECO:0000259" key="4">
    <source>
        <dbReference type="Pfam" id="PF13403"/>
    </source>
</evidence>
<evidence type="ECO:0000313" key="6">
    <source>
        <dbReference type="Proteomes" id="UP000500791"/>
    </source>
</evidence>
<comment type="subcellular location">
    <subcellularLocation>
        <location evidence="1">Secreted</location>
    </subcellularLocation>
</comment>
<keyword evidence="6" id="KW-1185">Reference proteome</keyword>
<keyword evidence="2" id="KW-0964">Secreted</keyword>
<dbReference type="InterPro" id="IPR006141">
    <property type="entry name" value="Intein_N"/>
</dbReference>
<dbReference type="AlphaFoldDB" id="A0A6G7VIR9"/>
<reference evidence="5 6" key="1">
    <citation type="submission" date="2020-03" db="EMBL/GenBank/DDBJ databases">
        <title>Complete genome sequence of Monaibacterium sp. ALG8 with diverse plasmids.</title>
        <authorList>
            <person name="Sun C."/>
        </authorList>
    </citation>
    <scope>NUCLEOTIDE SEQUENCE [LARGE SCALE GENOMIC DNA]</scope>
    <source>
        <strain evidence="5 6">ALG8</strain>
    </source>
</reference>
<dbReference type="GO" id="GO:0005509">
    <property type="term" value="F:calcium ion binding"/>
    <property type="evidence" value="ECO:0007669"/>
    <property type="project" value="InterPro"/>
</dbReference>
<dbReference type="GO" id="GO:0016539">
    <property type="term" value="P:intein-mediated protein splicing"/>
    <property type="evidence" value="ECO:0007669"/>
    <property type="project" value="InterPro"/>
</dbReference>
<dbReference type="PROSITE" id="PS50817">
    <property type="entry name" value="INTEIN_N_TER"/>
    <property type="match status" value="1"/>
</dbReference>
<evidence type="ECO:0000256" key="3">
    <source>
        <dbReference type="SAM" id="MobiDB-lite"/>
    </source>
</evidence>
<feature type="region of interest" description="Disordered" evidence="3">
    <location>
        <begin position="445"/>
        <end position="467"/>
    </location>
</feature>
<dbReference type="Gene3D" id="2.150.10.10">
    <property type="entry name" value="Serralysin-like metalloprotease, C-terminal"/>
    <property type="match status" value="2"/>
</dbReference>
<dbReference type="InterPro" id="IPR011049">
    <property type="entry name" value="Serralysin-like_metalloprot_C"/>
</dbReference>
<dbReference type="PRINTS" id="PR00313">
    <property type="entry name" value="CABNDNGRPT"/>
</dbReference>
<evidence type="ECO:0000256" key="1">
    <source>
        <dbReference type="ARBA" id="ARBA00004613"/>
    </source>
</evidence>
<protein>
    <recommendedName>
        <fullName evidence="4">Hedgehog/Intein (Hint) domain-containing protein</fullName>
    </recommendedName>
</protein>
<dbReference type="InterPro" id="IPR018511">
    <property type="entry name" value="Hemolysin-typ_Ca-bd_CS"/>
</dbReference>
<name>A0A6G7VIR9_9RHOB</name>
<dbReference type="KEGG" id="mon:G8E03_02245"/>
<dbReference type="InterPro" id="IPR028992">
    <property type="entry name" value="Hedgehog/Intein_dom"/>
</dbReference>
<dbReference type="SUPFAM" id="SSF51120">
    <property type="entry name" value="beta-Roll"/>
    <property type="match status" value="2"/>
</dbReference>
<evidence type="ECO:0000256" key="2">
    <source>
        <dbReference type="ARBA" id="ARBA00022525"/>
    </source>
</evidence>
<dbReference type="InterPro" id="IPR050557">
    <property type="entry name" value="RTX_toxin/Mannuronan_C5-epim"/>
</dbReference>
<feature type="domain" description="Hedgehog/Intein (Hint)" evidence="4">
    <location>
        <begin position="572"/>
        <end position="718"/>
    </location>
</feature>
<dbReference type="RefSeq" id="WP_166188201.1">
    <property type="nucleotide sequence ID" value="NZ_CP049811.1"/>
</dbReference>
<dbReference type="InterPro" id="IPR036844">
    <property type="entry name" value="Hint_dom_sf"/>
</dbReference>
<dbReference type="PANTHER" id="PTHR38340:SF1">
    <property type="entry name" value="S-LAYER PROTEIN"/>
    <property type="match status" value="1"/>
</dbReference>
<gene>
    <name evidence="5" type="ORF">G8E03_02245</name>
</gene>
<dbReference type="InterPro" id="IPR001343">
    <property type="entry name" value="Hemolysn_Ca-bd"/>
</dbReference>